<dbReference type="SMART" id="SM00091">
    <property type="entry name" value="PAS"/>
    <property type="match status" value="4"/>
</dbReference>
<dbReference type="InterPro" id="IPR035965">
    <property type="entry name" value="PAS-like_dom_sf"/>
</dbReference>
<evidence type="ECO:0000313" key="5">
    <source>
        <dbReference type="Proteomes" id="UP000641646"/>
    </source>
</evidence>
<name>A0A926VM64_9CYAN</name>
<feature type="domain" description="PAC" evidence="2">
    <location>
        <begin position="386"/>
        <end position="438"/>
    </location>
</feature>
<dbReference type="Gene3D" id="3.30.70.270">
    <property type="match status" value="1"/>
</dbReference>
<dbReference type="PANTHER" id="PTHR44757:SF2">
    <property type="entry name" value="BIOFILM ARCHITECTURE MAINTENANCE PROTEIN MBAA"/>
    <property type="match status" value="1"/>
</dbReference>
<feature type="domain" description="PAS" evidence="1">
    <location>
        <begin position="309"/>
        <end position="383"/>
    </location>
</feature>
<dbReference type="InterPro" id="IPR001610">
    <property type="entry name" value="PAC"/>
</dbReference>
<organism evidence="4 5">
    <name type="scientific">Aerosakkonema funiforme FACHB-1375</name>
    <dbReference type="NCBI Taxonomy" id="2949571"/>
    <lineage>
        <taxon>Bacteria</taxon>
        <taxon>Bacillati</taxon>
        <taxon>Cyanobacteriota</taxon>
        <taxon>Cyanophyceae</taxon>
        <taxon>Oscillatoriophycideae</taxon>
        <taxon>Aerosakkonematales</taxon>
        <taxon>Aerosakkonemataceae</taxon>
        <taxon>Aerosakkonema</taxon>
    </lineage>
</organism>
<reference evidence="4" key="1">
    <citation type="journal article" date="2015" name="ISME J.">
        <title>Draft Genome Sequence of Streptomyces incarnatus NRRL8089, which Produces the Nucleoside Antibiotic Sinefungin.</title>
        <authorList>
            <person name="Oshima K."/>
            <person name="Hattori M."/>
            <person name="Shimizu H."/>
            <person name="Fukuda K."/>
            <person name="Nemoto M."/>
            <person name="Inagaki K."/>
            <person name="Tamura T."/>
        </authorList>
    </citation>
    <scope>NUCLEOTIDE SEQUENCE</scope>
    <source>
        <strain evidence="4">FACHB-1375</strain>
    </source>
</reference>
<dbReference type="NCBIfam" id="TIGR00229">
    <property type="entry name" value="sensory_box"/>
    <property type="match status" value="4"/>
</dbReference>
<accession>A0A926VM64</accession>
<dbReference type="PANTHER" id="PTHR44757">
    <property type="entry name" value="DIGUANYLATE CYCLASE DGCP"/>
    <property type="match status" value="1"/>
</dbReference>
<protein>
    <submittedName>
        <fullName evidence="4">PAS domain S-box protein</fullName>
    </submittedName>
</protein>
<feature type="domain" description="PAS" evidence="1">
    <location>
        <begin position="566"/>
        <end position="603"/>
    </location>
</feature>
<feature type="domain" description="GGDEF" evidence="3">
    <location>
        <begin position="725"/>
        <end position="858"/>
    </location>
</feature>
<keyword evidence="5" id="KW-1185">Reference proteome</keyword>
<comment type="caution">
    <text evidence="4">The sequence shown here is derived from an EMBL/GenBank/DDBJ whole genome shotgun (WGS) entry which is preliminary data.</text>
</comment>
<dbReference type="InterPro" id="IPR000014">
    <property type="entry name" value="PAS"/>
</dbReference>
<dbReference type="Pfam" id="PF13185">
    <property type="entry name" value="GAF_2"/>
    <property type="match status" value="1"/>
</dbReference>
<dbReference type="SMART" id="SM00086">
    <property type="entry name" value="PAC"/>
    <property type="match status" value="4"/>
</dbReference>
<gene>
    <name evidence="4" type="ORF">H6G03_28795</name>
</gene>
<dbReference type="Gene3D" id="3.30.450.20">
    <property type="entry name" value="PAS domain"/>
    <property type="match status" value="4"/>
</dbReference>
<dbReference type="Gene3D" id="3.30.450.40">
    <property type="match status" value="1"/>
</dbReference>
<dbReference type="InterPro" id="IPR000160">
    <property type="entry name" value="GGDEF_dom"/>
</dbReference>
<evidence type="ECO:0000259" key="2">
    <source>
        <dbReference type="PROSITE" id="PS50113"/>
    </source>
</evidence>
<dbReference type="Proteomes" id="UP000641646">
    <property type="component" value="Unassembled WGS sequence"/>
</dbReference>
<evidence type="ECO:0000313" key="4">
    <source>
        <dbReference type="EMBL" id="MBD2185024.1"/>
    </source>
</evidence>
<reference evidence="4" key="2">
    <citation type="submission" date="2020-08" db="EMBL/GenBank/DDBJ databases">
        <authorList>
            <person name="Chen M."/>
            <person name="Teng W."/>
            <person name="Zhao L."/>
            <person name="Hu C."/>
            <person name="Zhou Y."/>
            <person name="Han B."/>
            <person name="Song L."/>
            <person name="Shu W."/>
        </authorList>
    </citation>
    <scope>NUCLEOTIDE SEQUENCE</scope>
    <source>
        <strain evidence="4">FACHB-1375</strain>
    </source>
</reference>
<feature type="domain" description="PAC" evidence="2">
    <location>
        <begin position="513"/>
        <end position="565"/>
    </location>
</feature>
<dbReference type="InterPro" id="IPR003018">
    <property type="entry name" value="GAF"/>
</dbReference>
<dbReference type="PROSITE" id="PS50887">
    <property type="entry name" value="GGDEF"/>
    <property type="match status" value="1"/>
</dbReference>
<feature type="domain" description="PAS" evidence="1">
    <location>
        <begin position="183"/>
        <end position="228"/>
    </location>
</feature>
<evidence type="ECO:0000259" key="3">
    <source>
        <dbReference type="PROSITE" id="PS50887"/>
    </source>
</evidence>
<dbReference type="InterPro" id="IPR029787">
    <property type="entry name" value="Nucleotide_cyclase"/>
</dbReference>
<dbReference type="InterPro" id="IPR043128">
    <property type="entry name" value="Rev_trsase/Diguanyl_cyclase"/>
</dbReference>
<dbReference type="PROSITE" id="PS50113">
    <property type="entry name" value="PAC"/>
    <property type="match status" value="3"/>
</dbReference>
<dbReference type="Pfam" id="PF00990">
    <property type="entry name" value="GGDEF"/>
    <property type="match status" value="1"/>
</dbReference>
<sequence>MEDTTEGRKIQAEVRLLEAMTLAIAQSQDFHTALGEALRQVCEATGWKYGEVWIPRLDGTALECSPVWYGSTNNLEKFRKLSEALTFPHNIGLPGRVWSSKQPEWIKDVSNEPDSIFLRCQMALEPGLKAGLGIPILDSDRVLAVLVFFMFESREEDNQLVDLVSGVATQLGSLIAQKRMQEVLKTQARVLESMVEGVNMCDENGFIFFTNAAFDAMFGYERGESIGKHISDFDANSSGENAWLIERINQQLQIQGSWCGEFKNCKKDGTPFITYVRISALEISGKKYWICVREDITDRKIAEEELQTSKRRLANLIDSLPGIAFSCANDPQWSMKYLSEGCLDLTGYKSEELLGDGISYNALTHPEDLPKVLNAIKEAVSKKQPYVVEYRINTKFGLEKWLWEKGRAVFDEKGEVRGLEGFITDITDRKRAEEALLQERNFVSAILDTASSLVVVLNQEGKVIRLNRACEKTTGYLFDELRHKYFWDIFLIPEENKQVKAIFEDLQAGKSLNQHENYWLTKDGSLRLIAWSNSVLLDADGSVKYIIATGIDITDRKQAEEALRQAERQYRSIFENAVEGIFQTTVNGHYLIANPMLARIYGYDSPSELLSALTDIEHQLYVDCNRRAEFMSLVKERGAVWGFESQVYRKDGSVIWISENAYALYDGEGRLVGYEGTVVDITERKRAEATIQYQAYHDLLTNLPNRNLFNDRLDLSLANSHRNHNKLAVMFLDLDCFKTINDTLGHAVGDRLLQLVAERLTSCLREGDTVARWGGDEFTILLPQIHSLQEVGKVAQRLVDAFKLPFNLQDAELYISSSIGIALYPHDGQDLQTLLKNADMALYKAKENGRNNYQFHIEDNNLQNSVKPMKKRKARSPA</sequence>
<dbReference type="SUPFAM" id="SSF55785">
    <property type="entry name" value="PYP-like sensor domain (PAS domain)"/>
    <property type="match status" value="4"/>
</dbReference>
<evidence type="ECO:0000259" key="1">
    <source>
        <dbReference type="PROSITE" id="PS50112"/>
    </source>
</evidence>
<dbReference type="AlphaFoldDB" id="A0A926VM64"/>
<dbReference type="InterPro" id="IPR029016">
    <property type="entry name" value="GAF-like_dom_sf"/>
</dbReference>
<dbReference type="Pfam" id="PF13426">
    <property type="entry name" value="PAS_9"/>
    <property type="match status" value="3"/>
</dbReference>
<dbReference type="FunFam" id="3.30.70.270:FF:000001">
    <property type="entry name" value="Diguanylate cyclase domain protein"/>
    <property type="match status" value="1"/>
</dbReference>
<dbReference type="SMART" id="SM00267">
    <property type="entry name" value="GGDEF"/>
    <property type="match status" value="1"/>
</dbReference>
<dbReference type="Pfam" id="PF08447">
    <property type="entry name" value="PAS_3"/>
    <property type="match status" value="1"/>
</dbReference>
<dbReference type="SUPFAM" id="SSF55781">
    <property type="entry name" value="GAF domain-like"/>
    <property type="match status" value="1"/>
</dbReference>
<dbReference type="CDD" id="cd01949">
    <property type="entry name" value="GGDEF"/>
    <property type="match status" value="1"/>
</dbReference>
<dbReference type="InterPro" id="IPR000700">
    <property type="entry name" value="PAS-assoc_C"/>
</dbReference>
<dbReference type="RefSeq" id="WP_190472571.1">
    <property type="nucleotide sequence ID" value="NZ_JACJPW010000103.1"/>
</dbReference>
<dbReference type="InterPro" id="IPR052155">
    <property type="entry name" value="Biofilm_reg_signaling"/>
</dbReference>
<dbReference type="EMBL" id="JACJPW010000103">
    <property type="protein sequence ID" value="MBD2185024.1"/>
    <property type="molecule type" value="Genomic_DNA"/>
</dbReference>
<feature type="domain" description="PAS" evidence="1">
    <location>
        <begin position="439"/>
        <end position="510"/>
    </location>
</feature>
<feature type="domain" description="PAC" evidence="2">
    <location>
        <begin position="641"/>
        <end position="693"/>
    </location>
</feature>
<dbReference type="NCBIfam" id="TIGR00254">
    <property type="entry name" value="GGDEF"/>
    <property type="match status" value="1"/>
</dbReference>
<proteinExistence type="predicted"/>
<dbReference type="SMART" id="SM00065">
    <property type="entry name" value="GAF"/>
    <property type="match status" value="1"/>
</dbReference>
<dbReference type="InterPro" id="IPR013655">
    <property type="entry name" value="PAS_fold_3"/>
</dbReference>
<dbReference type="CDD" id="cd00130">
    <property type="entry name" value="PAS"/>
    <property type="match status" value="4"/>
</dbReference>
<dbReference type="SUPFAM" id="SSF55073">
    <property type="entry name" value="Nucleotide cyclase"/>
    <property type="match status" value="1"/>
</dbReference>
<dbReference type="PROSITE" id="PS50112">
    <property type="entry name" value="PAS"/>
    <property type="match status" value="4"/>
</dbReference>